<evidence type="ECO:0000256" key="1">
    <source>
        <dbReference type="ARBA" id="ARBA00003767"/>
    </source>
</evidence>
<dbReference type="PANTHER" id="PTHR24379">
    <property type="entry name" value="KRAB AND ZINC FINGER DOMAIN-CONTAINING"/>
    <property type="match status" value="1"/>
</dbReference>
<dbReference type="FunFam" id="3.30.160.60:FF:000303">
    <property type="entry name" value="Zinc finger protein 41"/>
    <property type="match status" value="1"/>
</dbReference>
<keyword evidence="4" id="KW-0479">Metal-binding</keyword>
<feature type="domain" description="C2H2-type" evidence="14">
    <location>
        <begin position="552"/>
        <end position="579"/>
    </location>
</feature>
<evidence type="ECO:0000259" key="14">
    <source>
        <dbReference type="PROSITE" id="PS50157"/>
    </source>
</evidence>
<feature type="domain" description="C2H2-type" evidence="14">
    <location>
        <begin position="524"/>
        <end position="551"/>
    </location>
</feature>
<dbReference type="Gene3D" id="3.30.160.60">
    <property type="entry name" value="Classic Zinc Finger"/>
    <property type="match status" value="10"/>
</dbReference>
<proteinExistence type="inferred from homology"/>
<evidence type="ECO:0000256" key="7">
    <source>
        <dbReference type="ARBA" id="ARBA00022833"/>
    </source>
</evidence>
<feature type="domain" description="C2H2-type" evidence="14">
    <location>
        <begin position="609"/>
        <end position="636"/>
    </location>
</feature>
<dbReference type="EMBL" id="JAODUP010000832">
    <property type="protein sequence ID" value="KAK2143551.1"/>
    <property type="molecule type" value="Genomic_DNA"/>
</dbReference>
<feature type="region of interest" description="Disordered" evidence="13">
    <location>
        <begin position="745"/>
        <end position="764"/>
    </location>
</feature>
<evidence type="ECO:0000256" key="13">
    <source>
        <dbReference type="SAM" id="MobiDB-lite"/>
    </source>
</evidence>
<feature type="domain" description="C2H2-type" evidence="14">
    <location>
        <begin position="693"/>
        <end position="720"/>
    </location>
</feature>
<comment type="similarity">
    <text evidence="3">Belongs to the krueppel C2H2-type zinc-finger protein family.</text>
</comment>
<keyword evidence="7" id="KW-0862">Zinc</keyword>
<comment type="function">
    <text evidence="1">May be involved in transcriptional regulation.</text>
</comment>
<evidence type="ECO:0000256" key="11">
    <source>
        <dbReference type="ARBA" id="ARBA00023242"/>
    </source>
</evidence>
<evidence type="ECO:0000313" key="15">
    <source>
        <dbReference type="EMBL" id="KAK2143551.1"/>
    </source>
</evidence>
<evidence type="ECO:0000256" key="9">
    <source>
        <dbReference type="ARBA" id="ARBA00023125"/>
    </source>
</evidence>
<evidence type="ECO:0000256" key="12">
    <source>
        <dbReference type="PROSITE-ProRule" id="PRU00042"/>
    </source>
</evidence>
<keyword evidence="11" id="KW-0539">Nucleus</keyword>
<dbReference type="InterPro" id="IPR036236">
    <property type="entry name" value="Znf_C2H2_sf"/>
</dbReference>
<dbReference type="GO" id="GO:0005634">
    <property type="term" value="C:nucleus"/>
    <property type="evidence" value="ECO:0007669"/>
    <property type="project" value="UniProtKB-SubCell"/>
</dbReference>
<dbReference type="FunFam" id="3.30.160.60:FF:002452">
    <property type="entry name" value="zinc finger protein 142 isoform X4"/>
    <property type="match status" value="1"/>
</dbReference>
<name>A0AAD9IYZ1_9ANNE</name>
<keyword evidence="5" id="KW-0677">Repeat</keyword>
<organism evidence="15 16">
    <name type="scientific">Paralvinella palmiformis</name>
    <dbReference type="NCBI Taxonomy" id="53620"/>
    <lineage>
        <taxon>Eukaryota</taxon>
        <taxon>Metazoa</taxon>
        <taxon>Spiralia</taxon>
        <taxon>Lophotrochozoa</taxon>
        <taxon>Annelida</taxon>
        <taxon>Polychaeta</taxon>
        <taxon>Sedentaria</taxon>
        <taxon>Canalipalpata</taxon>
        <taxon>Terebellida</taxon>
        <taxon>Terebelliformia</taxon>
        <taxon>Alvinellidae</taxon>
        <taxon>Paralvinella</taxon>
    </lineage>
</organism>
<reference evidence="15" key="1">
    <citation type="journal article" date="2023" name="Mol. Biol. Evol.">
        <title>Third-Generation Sequencing Reveals the Adaptive Role of the Epigenome in Three Deep-Sea Polychaetes.</title>
        <authorList>
            <person name="Perez M."/>
            <person name="Aroh O."/>
            <person name="Sun Y."/>
            <person name="Lan Y."/>
            <person name="Juniper S.K."/>
            <person name="Young C.R."/>
            <person name="Angers B."/>
            <person name="Qian P.Y."/>
        </authorList>
    </citation>
    <scope>NUCLEOTIDE SEQUENCE</scope>
    <source>
        <strain evidence="15">P08H-3</strain>
    </source>
</reference>
<evidence type="ECO:0000313" key="16">
    <source>
        <dbReference type="Proteomes" id="UP001208570"/>
    </source>
</evidence>
<evidence type="ECO:0000256" key="4">
    <source>
        <dbReference type="ARBA" id="ARBA00022723"/>
    </source>
</evidence>
<dbReference type="GO" id="GO:0008270">
    <property type="term" value="F:zinc ion binding"/>
    <property type="evidence" value="ECO:0007669"/>
    <property type="project" value="UniProtKB-KW"/>
</dbReference>
<dbReference type="PROSITE" id="PS50157">
    <property type="entry name" value="ZINC_FINGER_C2H2_2"/>
    <property type="match status" value="10"/>
</dbReference>
<dbReference type="Proteomes" id="UP001208570">
    <property type="component" value="Unassembled WGS sequence"/>
</dbReference>
<dbReference type="PROSITE" id="PS00028">
    <property type="entry name" value="ZINC_FINGER_C2H2_1"/>
    <property type="match status" value="9"/>
</dbReference>
<keyword evidence="9" id="KW-0238">DNA-binding</keyword>
<dbReference type="FunFam" id="3.30.160.60:FF:000624">
    <property type="entry name" value="zinc finger protein 697"/>
    <property type="match status" value="1"/>
</dbReference>
<dbReference type="Pfam" id="PF00096">
    <property type="entry name" value="zf-C2H2"/>
    <property type="match status" value="9"/>
</dbReference>
<dbReference type="FunFam" id="3.30.160.60:FF:001266">
    <property type="entry name" value="Zinc finger protein 662"/>
    <property type="match status" value="1"/>
</dbReference>
<feature type="domain" description="C2H2-type" evidence="14">
    <location>
        <begin position="496"/>
        <end position="523"/>
    </location>
</feature>
<gene>
    <name evidence="15" type="ORF">LSH36_832g00057</name>
</gene>
<dbReference type="SUPFAM" id="SSF57667">
    <property type="entry name" value="beta-beta-alpha zinc fingers"/>
    <property type="match status" value="5"/>
</dbReference>
<dbReference type="GO" id="GO:0000981">
    <property type="term" value="F:DNA-binding transcription factor activity, RNA polymerase II-specific"/>
    <property type="evidence" value="ECO:0007669"/>
    <property type="project" value="TreeGrafter"/>
</dbReference>
<dbReference type="AlphaFoldDB" id="A0AAD9IYZ1"/>
<evidence type="ECO:0000256" key="3">
    <source>
        <dbReference type="ARBA" id="ARBA00006991"/>
    </source>
</evidence>
<keyword evidence="6 12" id="KW-0863">Zinc-finger</keyword>
<feature type="domain" description="C2H2-type" evidence="14">
    <location>
        <begin position="637"/>
        <end position="664"/>
    </location>
</feature>
<dbReference type="SMART" id="SM00355">
    <property type="entry name" value="ZnF_C2H2"/>
    <property type="match status" value="10"/>
</dbReference>
<protein>
    <recommendedName>
        <fullName evidence="14">C2H2-type domain-containing protein</fullName>
    </recommendedName>
</protein>
<evidence type="ECO:0000256" key="10">
    <source>
        <dbReference type="ARBA" id="ARBA00023163"/>
    </source>
</evidence>
<feature type="domain" description="C2H2-type" evidence="14">
    <location>
        <begin position="721"/>
        <end position="743"/>
    </location>
</feature>
<evidence type="ECO:0000256" key="6">
    <source>
        <dbReference type="ARBA" id="ARBA00022771"/>
    </source>
</evidence>
<comment type="subcellular location">
    <subcellularLocation>
        <location evidence="2">Nucleus</location>
    </subcellularLocation>
</comment>
<dbReference type="InterPro" id="IPR013087">
    <property type="entry name" value="Znf_C2H2_type"/>
</dbReference>
<evidence type="ECO:0000256" key="8">
    <source>
        <dbReference type="ARBA" id="ARBA00023015"/>
    </source>
</evidence>
<feature type="domain" description="C2H2-type" evidence="14">
    <location>
        <begin position="468"/>
        <end position="495"/>
    </location>
</feature>
<feature type="domain" description="C2H2-type" evidence="14">
    <location>
        <begin position="580"/>
        <end position="608"/>
    </location>
</feature>
<keyword evidence="16" id="KW-1185">Reference proteome</keyword>
<sequence>MNSTSEHWREHQSKPVTEQCRELVSEQQQCSREVSGSEWHGRERMDIFSKRLQGQQNRYVSELHGVKETEIISAAIKIENSLGYLPKPPASYSVGHTSKRGECPLDSVSQRQGNVCINTDQKHVEDQETQRIIYANGRLLTKTKPEVQMFCGKSTLTTLETMPCTPSEFKTDISDLITNRAGTSCHHNSHVEKQPSSEKGCLGSCCETKVAVSTLPLHVEQDPRGNIAKEQNIPPVMSSLQSTKLYKDDGKKTASRVITLDEARSGLLKVIAFLESHPIMGNDYIQHLWQLLNLIEDYGKKMATGVAMPLSGLKDEDDASDLRPKPRDILKQCVAEGEPVNECPNKVINSNTVYFTSVKRNLICKVKKACRLSLKCSQAVQKHAKCRTHRDIIKSKCVHAKRENVPEHCVAQVTSEEDSESHDLCGASEESRCDSSEEQLAGHSSEGSDAIPIKHSLRRKRVKDVSSLRCNVCGKLFKKAWHLKDHLLIHTGEKPFKCDMCGKGFRRQSYIKQHQMLHTGEKPFSCTSCNKSFRSTSELKQHQIVHTGEKPHKCDNCSARFAYAAGLKSHMRTHTDDRPFSCSICGVQLAHPGSLKIHTIRVHTKDRRFVCSSCGKAFATSADLKTHQKTHTGERPYVCPICTRRFSQCGQLKTHMRTHTGEKPYLCPMCGKGFAHTSSLSVHVRGHTGERPYQCALCDMRCSDSTNLKKHMRMHNNKKLYKCAICDQSFSQRNRLGKHMTAHMTAAGDRHQTGGKASVQRNPARDRELVQSGDNFVNVRTQAYPNNNEQKLQV</sequence>
<dbReference type="FunFam" id="3.30.160.60:FF:000446">
    <property type="entry name" value="Zinc finger protein"/>
    <property type="match status" value="1"/>
</dbReference>
<accession>A0AAD9IYZ1</accession>
<evidence type="ECO:0000256" key="5">
    <source>
        <dbReference type="ARBA" id="ARBA00022737"/>
    </source>
</evidence>
<feature type="domain" description="C2H2-type" evidence="14">
    <location>
        <begin position="665"/>
        <end position="692"/>
    </location>
</feature>
<dbReference type="FunFam" id="3.30.160.60:FF:002343">
    <property type="entry name" value="Zinc finger protein 33A"/>
    <property type="match status" value="2"/>
</dbReference>
<comment type="caution">
    <text evidence="15">The sequence shown here is derived from an EMBL/GenBank/DDBJ whole genome shotgun (WGS) entry which is preliminary data.</text>
</comment>
<evidence type="ECO:0000256" key="2">
    <source>
        <dbReference type="ARBA" id="ARBA00004123"/>
    </source>
</evidence>
<keyword evidence="8" id="KW-0805">Transcription regulation</keyword>
<dbReference type="GO" id="GO:0000977">
    <property type="term" value="F:RNA polymerase II transcription regulatory region sequence-specific DNA binding"/>
    <property type="evidence" value="ECO:0007669"/>
    <property type="project" value="TreeGrafter"/>
</dbReference>
<dbReference type="PANTHER" id="PTHR24379:SF127">
    <property type="entry name" value="BLOODY FINGERS-RELATED"/>
    <property type="match status" value="1"/>
</dbReference>
<keyword evidence="10" id="KW-0804">Transcription</keyword>